<sequence length="98" mass="10382">MHSTVLIAYAGVGVTAVSETVTATDASAARTACLAIRFIAILLCRMDGDRKSTRMDEFVDTSWSRVAAPPTSHGMPTATVACDIRSDVWFMHASAFGG</sequence>
<proteinExistence type="predicted"/>
<evidence type="ECO:0000313" key="1">
    <source>
        <dbReference type="EMBL" id="GAA2681311.1"/>
    </source>
</evidence>
<name>A0ABN3SNA1_9ACTN</name>
<accession>A0ABN3SNA1</accession>
<evidence type="ECO:0008006" key="3">
    <source>
        <dbReference type="Google" id="ProtNLM"/>
    </source>
</evidence>
<keyword evidence="2" id="KW-1185">Reference proteome</keyword>
<comment type="caution">
    <text evidence="1">The sequence shown here is derived from an EMBL/GenBank/DDBJ whole genome shotgun (WGS) entry which is preliminary data.</text>
</comment>
<reference evidence="1 2" key="1">
    <citation type="journal article" date="2019" name="Int. J. Syst. Evol. Microbiol.">
        <title>The Global Catalogue of Microorganisms (GCM) 10K type strain sequencing project: providing services to taxonomists for standard genome sequencing and annotation.</title>
        <authorList>
            <consortium name="The Broad Institute Genomics Platform"/>
            <consortium name="The Broad Institute Genome Sequencing Center for Infectious Disease"/>
            <person name="Wu L."/>
            <person name="Ma J."/>
        </authorList>
    </citation>
    <scope>NUCLEOTIDE SEQUENCE [LARGE SCALE GENOMIC DNA]</scope>
    <source>
        <strain evidence="1 2">JCM 6835</strain>
    </source>
</reference>
<dbReference type="EMBL" id="BAAATE010000021">
    <property type="protein sequence ID" value="GAA2681311.1"/>
    <property type="molecule type" value="Genomic_DNA"/>
</dbReference>
<organism evidence="1 2">
    <name type="scientific">Nonomuraea recticatena</name>
    <dbReference type="NCBI Taxonomy" id="46178"/>
    <lineage>
        <taxon>Bacteria</taxon>
        <taxon>Bacillati</taxon>
        <taxon>Actinomycetota</taxon>
        <taxon>Actinomycetes</taxon>
        <taxon>Streptosporangiales</taxon>
        <taxon>Streptosporangiaceae</taxon>
        <taxon>Nonomuraea</taxon>
    </lineage>
</organism>
<protein>
    <recommendedName>
        <fullName evidence="3">Secreted protein</fullName>
    </recommendedName>
</protein>
<dbReference type="Proteomes" id="UP001501666">
    <property type="component" value="Unassembled WGS sequence"/>
</dbReference>
<gene>
    <name evidence="1" type="ORF">GCM10010412_066070</name>
</gene>
<evidence type="ECO:0000313" key="2">
    <source>
        <dbReference type="Proteomes" id="UP001501666"/>
    </source>
</evidence>